<name>A0A2I1HGA1_9GLOM</name>
<dbReference type="VEuPathDB" id="FungiDB:FUN_012366"/>
<feature type="non-terminal residue" evidence="1">
    <location>
        <position position="545"/>
    </location>
</feature>
<comment type="caution">
    <text evidence="1">The sequence shown here is derived from an EMBL/GenBank/DDBJ whole genome shotgun (WGS) entry which is preliminary data.</text>
</comment>
<keyword evidence="2" id="KW-1185">Reference proteome</keyword>
<dbReference type="Proteomes" id="UP000234323">
    <property type="component" value="Unassembled WGS sequence"/>
</dbReference>
<dbReference type="VEuPathDB" id="FungiDB:FUN_012653"/>
<evidence type="ECO:0000313" key="2">
    <source>
        <dbReference type="Proteomes" id="UP000234323"/>
    </source>
</evidence>
<dbReference type="VEuPathDB" id="FungiDB:RhiirFUN_014743"/>
<evidence type="ECO:0000313" key="1">
    <source>
        <dbReference type="EMBL" id="PKY57895.1"/>
    </source>
</evidence>
<dbReference type="VEuPathDB" id="FungiDB:RhiirFUN_014469"/>
<dbReference type="VEuPathDB" id="FungiDB:RhiirA1_506188"/>
<dbReference type="VEuPathDB" id="FungiDB:RhiirA1_505954"/>
<protein>
    <submittedName>
        <fullName evidence="1">Uncharacterized protein</fullName>
    </submittedName>
</protein>
<accession>A0A2I1HGA1</accession>
<dbReference type="VEuPathDB" id="FungiDB:RhiirFUN_018880"/>
<sequence>MPHFFVSVDEGQKNIISQKIVRIDSNTDTFKEVYDAITKDLFSTRNVHVYVGKIDNKWIYVEEGLYDELSLMLELELKHIRFIIQPEEDNGESSSRNQVVQQNKINIFDTMMERARQPYFPMQKREDTRCDILYNDVITLLRNKQKNGWSGVNSESFANKFVERLVALLWYIDPHREKLIARSLKLPDIFNELEQYQHNESYNKFYFTGHHKKEQLSHEKLEKLVKSLELSIEQPWASDDKWIDFIIQVLLLIENINKYIIYLQEVNQKMNTIHNSNVSTRNPGCDLMVYTIEASDSIHSKYEELSDFLFEKDSYEFFDLDEYTSHDVMQKYNYIKNLQLNVPVTIYRYYQGNYLGTINYIWKVPLRSDHRSETENARVIAVINKNLPKYYTRQMRKNALNKVTPAVLRTLYFDLTGDASTTNNVISKEIEERLRIMMQLEDPSIIVDLRANNGFKGKKFDIFWDEMGAYFNENAPAVDDRRQQEILYMPIAISIRDLCEIIIHRLEAKYDLPLPCNINIPSIEWIRLQFWPTNPTSTRAMHYTG</sequence>
<proteinExistence type="predicted"/>
<dbReference type="VEuPathDB" id="FungiDB:RhiirA1_506696"/>
<gene>
    <name evidence="1" type="ORF">RhiirA4_549846</name>
</gene>
<dbReference type="AlphaFoldDB" id="A0A2I1HGA1"/>
<dbReference type="EMBL" id="LLXI01002748">
    <property type="protein sequence ID" value="PKY57895.1"/>
    <property type="molecule type" value="Genomic_DNA"/>
</dbReference>
<reference evidence="1 2" key="1">
    <citation type="submission" date="2015-10" db="EMBL/GenBank/DDBJ databases">
        <title>Genome analyses suggest a sexual origin of heterokaryosis in a supposedly ancient asexual fungus.</title>
        <authorList>
            <person name="Ropars J."/>
            <person name="Sedzielewska K."/>
            <person name="Noel J."/>
            <person name="Charron P."/>
            <person name="Farinelli L."/>
            <person name="Marton T."/>
            <person name="Kruger M."/>
            <person name="Pelin A."/>
            <person name="Brachmann A."/>
            <person name="Corradi N."/>
        </authorList>
    </citation>
    <scope>NUCLEOTIDE SEQUENCE [LARGE SCALE GENOMIC DNA]</scope>
    <source>
        <strain evidence="1 2">A4</strain>
    </source>
</reference>
<dbReference type="VEuPathDB" id="FungiDB:FUN_019989"/>
<organism evidence="1 2">
    <name type="scientific">Rhizophagus irregularis</name>
    <dbReference type="NCBI Taxonomy" id="588596"/>
    <lineage>
        <taxon>Eukaryota</taxon>
        <taxon>Fungi</taxon>
        <taxon>Fungi incertae sedis</taxon>
        <taxon>Mucoromycota</taxon>
        <taxon>Glomeromycotina</taxon>
        <taxon>Glomeromycetes</taxon>
        <taxon>Glomerales</taxon>
        <taxon>Glomeraceae</taxon>
        <taxon>Rhizophagus</taxon>
    </lineage>
</organism>